<evidence type="ECO:0000313" key="1">
    <source>
        <dbReference type="EMBL" id="KAG5579570.1"/>
    </source>
</evidence>
<dbReference type="EMBL" id="JACXVP010000010">
    <property type="protein sequence ID" value="KAG5579570.1"/>
    <property type="molecule type" value="Genomic_DNA"/>
</dbReference>
<gene>
    <name evidence="1" type="ORF">H5410_050197</name>
</gene>
<sequence>MYEMCFMVIPSTLYLHVVVDGLKRHIVCINTKKCSYGKFQNDEIPCGHGMAVLSAYVIPVEPFPCESTWDIPSYVSKHKLMLHGSKRTVGRPQLERWKGFVDVKFKRSKVTCSRCCQVGHNRKTCSNYPVPKKMITHVLF</sequence>
<proteinExistence type="predicted"/>
<evidence type="ECO:0008006" key="3">
    <source>
        <dbReference type="Google" id="ProtNLM"/>
    </source>
</evidence>
<reference evidence="1 2" key="1">
    <citation type="submission" date="2020-09" db="EMBL/GenBank/DDBJ databases">
        <title>De no assembly of potato wild relative species, Solanum commersonii.</title>
        <authorList>
            <person name="Cho K."/>
        </authorList>
    </citation>
    <scope>NUCLEOTIDE SEQUENCE [LARGE SCALE GENOMIC DNA]</scope>
    <source>
        <strain evidence="1">LZ3.2</strain>
        <tissue evidence="1">Leaf</tissue>
    </source>
</reference>
<comment type="caution">
    <text evidence="1">The sequence shown here is derived from an EMBL/GenBank/DDBJ whole genome shotgun (WGS) entry which is preliminary data.</text>
</comment>
<dbReference type="AlphaFoldDB" id="A0A9J5WUV7"/>
<dbReference type="OrthoDB" id="1939383at2759"/>
<dbReference type="Proteomes" id="UP000824120">
    <property type="component" value="Chromosome 10"/>
</dbReference>
<name>A0A9J5WUV7_SOLCO</name>
<organism evidence="1 2">
    <name type="scientific">Solanum commersonii</name>
    <name type="common">Commerson's wild potato</name>
    <name type="synonym">Commerson's nightshade</name>
    <dbReference type="NCBI Taxonomy" id="4109"/>
    <lineage>
        <taxon>Eukaryota</taxon>
        <taxon>Viridiplantae</taxon>
        <taxon>Streptophyta</taxon>
        <taxon>Embryophyta</taxon>
        <taxon>Tracheophyta</taxon>
        <taxon>Spermatophyta</taxon>
        <taxon>Magnoliopsida</taxon>
        <taxon>eudicotyledons</taxon>
        <taxon>Gunneridae</taxon>
        <taxon>Pentapetalae</taxon>
        <taxon>asterids</taxon>
        <taxon>lamiids</taxon>
        <taxon>Solanales</taxon>
        <taxon>Solanaceae</taxon>
        <taxon>Solanoideae</taxon>
        <taxon>Solaneae</taxon>
        <taxon>Solanum</taxon>
    </lineage>
</organism>
<accession>A0A9J5WUV7</accession>
<keyword evidence="2" id="KW-1185">Reference proteome</keyword>
<evidence type="ECO:0000313" key="2">
    <source>
        <dbReference type="Proteomes" id="UP000824120"/>
    </source>
</evidence>
<protein>
    <recommendedName>
        <fullName evidence="3">SWIM-type domain-containing protein</fullName>
    </recommendedName>
</protein>